<evidence type="ECO:0000259" key="1">
    <source>
        <dbReference type="Pfam" id="PF02557"/>
    </source>
</evidence>
<dbReference type="CDD" id="cd14852">
    <property type="entry name" value="LD-carboxypeptidase"/>
    <property type="match status" value="1"/>
</dbReference>
<dbReference type="Gene3D" id="3.30.1380.10">
    <property type="match status" value="1"/>
</dbReference>
<accession>A0A0G1KVH4</accession>
<keyword evidence="2" id="KW-0121">Carboxypeptidase</keyword>
<evidence type="ECO:0000313" key="2">
    <source>
        <dbReference type="EMBL" id="KKT51924.1"/>
    </source>
</evidence>
<dbReference type="STRING" id="1618387.UW44_C0006G0042"/>
<dbReference type="GO" id="GO:0004180">
    <property type="term" value="F:carboxypeptidase activity"/>
    <property type="evidence" value="ECO:0007669"/>
    <property type="project" value="UniProtKB-KW"/>
</dbReference>
<name>A0A0G1KVH4_9BACT</name>
<dbReference type="PANTHER" id="PTHR34385:SF1">
    <property type="entry name" value="PEPTIDOGLYCAN L-ALANYL-D-GLUTAMATE ENDOPEPTIDASE CWLK"/>
    <property type="match status" value="1"/>
</dbReference>
<dbReference type="GO" id="GO:0006508">
    <property type="term" value="P:proteolysis"/>
    <property type="evidence" value="ECO:0007669"/>
    <property type="project" value="InterPro"/>
</dbReference>
<dbReference type="EMBL" id="LCIH01000006">
    <property type="protein sequence ID" value="KKT51924.1"/>
    <property type="molecule type" value="Genomic_DNA"/>
</dbReference>
<organism evidence="2 3">
    <name type="scientific">Candidatus Collierbacteria bacterium GW2011_GWB2_44_22</name>
    <dbReference type="NCBI Taxonomy" id="1618387"/>
    <lineage>
        <taxon>Bacteria</taxon>
        <taxon>Candidatus Collieribacteriota</taxon>
    </lineage>
</organism>
<feature type="domain" description="D-alanyl-D-alanine carboxypeptidase-like core" evidence="1">
    <location>
        <begin position="88"/>
        <end position="208"/>
    </location>
</feature>
<dbReference type="InterPro" id="IPR003709">
    <property type="entry name" value="VanY-like_core_dom"/>
</dbReference>
<dbReference type="PROSITE" id="PS51318">
    <property type="entry name" value="TAT"/>
    <property type="match status" value="1"/>
</dbReference>
<keyword evidence="2" id="KW-0645">Protease</keyword>
<dbReference type="Proteomes" id="UP000034006">
    <property type="component" value="Unassembled WGS sequence"/>
</dbReference>
<comment type="caution">
    <text evidence="2">The sequence shown here is derived from an EMBL/GenBank/DDBJ whole genome shotgun (WGS) entry which is preliminary data.</text>
</comment>
<protein>
    <submittedName>
        <fullName evidence="2">Serine-type D-Ala-D-Ala carboxypeptidase</fullName>
    </submittedName>
</protein>
<dbReference type="InterPro" id="IPR052179">
    <property type="entry name" value="DD-CPase-like"/>
</dbReference>
<dbReference type="SUPFAM" id="SSF55166">
    <property type="entry name" value="Hedgehog/DD-peptidase"/>
    <property type="match status" value="1"/>
</dbReference>
<gene>
    <name evidence="2" type="ORF">UW44_C0006G0042</name>
</gene>
<dbReference type="AlphaFoldDB" id="A0A0G1KVH4"/>
<evidence type="ECO:0000313" key="3">
    <source>
        <dbReference type="Proteomes" id="UP000034006"/>
    </source>
</evidence>
<proteinExistence type="predicted"/>
<dbReference type="InterPro" id="IPR009045">
    <property type="entry name" value="Zn_M74/Hedgehog-like"/>
</dbReference>
<dbReference type="InterPro" id="IPR058193">
    <property type="entry name" value="VanY/YodJ_core_dom"/>
</dbReference>
<dbReference type="Pfam" id="PF02557">
    <property type="entry name" value="VanY"/>
    <property type="match status" value="1"/>
</dbReference>
<dbReference type="PANTHER" id="PTHR34385">
    <property type="entry name" value="D-ALANYL-D-ALANINE CARBOXYPEPTIDASE"/>
    <property type="match status" value="1"/>
</dbReference>
<dbReference type="InterPro" id="IPR006311">
    <property type="entry name" value="TAT_signal"/>
</dbReference>
<sequence length="253" mass="29276">MPKKELSRREFLKLSGLGLLGLMMPLGRIELFGPEIEVPPEVKRWGMVGPDQKITQKEIDEEIEPNLIKLIDYMPGVVISDYALAQEAVLDPLMALSMASLNAGVRFRINCGFRDLDWQAQAYDKSKTNGVPSGYVAPPGQSQHHTGLAVDFQSYGTRPYEGNGFESTPEGKWLDTNAHRFGFVRSFLGGVNQKLFTPEESWHFMYVGEDIAAEHFRRRSMEPHLEYYEFMREMQYMKKRQEDLWDKKYYRYT</sequence>
<keyword evidence="2" id="KW-0378">Hydrolase</keyword>
<reference evidence="2 3" key="1">
    <citation type="journal article" date="2015" name="Nature">
        <title>rRNA introns, odd ribosomes, and small enigmatic genomes across a large radiation of phyla.</title>
        <authorList>
            <person name="Brown C.T."/>
            <person name="Hug L.A."/>
            <person name="Thomas B.C."/>
            <person name="Sharon I."/>
            <person name="Castelle C.J."/>
            <person name="Singh A."/>
            <person name="Wilkins M.J."/>
            <person name="Williams K.H."/>
            <person name="Banfield J.F."/>
        </authorList>
    </citation>
    <scope>NUCLEOTIDE SEQUENCE [LARGE SCALE GENOMIC DNA]</scope>
</reference>